<gene>
    <name evidence="2" type="ORF">CLODIP_2_CD02569</name>
</gene>
<sequence length="231" mass="26716">MRLAVGVLAASVVLLAANDCFAKPTKFANRRGLLEDITEFISLVPLEKIEAVIKQWIGKDPSVNAAFKFLDSDRYKEIIDQGSRVPEFKNYLDFLEKSRAPAHNLWNFYRLLIGLDPLKQLAKRTSPTLRTIDAAPLLQMVDECLEQIDKQQFEDLYNRKIEESEDFKYFVDRMDTKEHINVRNALRESAEFKEIVSELLTYGIDMYGVFKKIFRFFFPGGIPHPSLTLFP</sequence>
<proteinExistence type="predicted"/>
<feature type="chain" id="PRO_5035843431" description="SXP/RAL-2 family protein Ani s 5-like cation-binding domain-containing protein" evidence="1">
    <location>
        <begin position="23"/>
        <end position="231"/>
    </location>
</feature>
<dbReference type="OrthoDB" id="7882129at2759"/>
<keyword evidence="3" id="KW-1185">Reference proteome</keyword>
<dbReference type="Pfam" id="PF06757">
    <property type="entry name" value="Ins_allergen_rp"/>
    <property type="match status" value="1"/>
</dbReference>
<comment type="caution">
    <text evidence="2">The sequence shown here is derived from an EMBL/GenBank/DDBJ whole genome shotgun (WGS) entry which is preliminary data.</text>
</comment>
<dbReference type="PANTHER" id="PTHR21163:SF1">
    <property type="entry name" value="PROTEIN G12"/>
    <property type="match status" value="1"/>
</dbReference>
<organism evidence="2 3">
    <name type="scientific">Cloeon dipterum</name>
    <dbReference type="NCBI Taxonomy" id="197152"/>
    <lineage>
        <taxon>Eukaryota</taxon>
        <taxon>Metazoa</taxon>
        <taxon>Ecdysozoa</taxon>
        <taxon>Arthropoda</taxon>
        <taxon>Hexapoda</taxon>
        <taxon>Insecta</taxon>
        <taxon>Pterygota</taxon>
        <taxon>Palaeoptera</taxon>
        <taxon>Ephemeroptera</taxon>
        <taxon>Pisciforma</taxon>
        <taxon>Baetidae</taxon>
        <taxon>Cloeon</taxon>
    </lineage>
</organism>
<keyword evidence="1" id="KW-0732">Signal</keyword>
<accession>A0A8S1CUY4</accession>
<dbReference type="AlphaFoldDB" id="A0A8S1CUY4"/>
<dbReference type="PANTHER" id="PTHR21163">
    <property type="entry name" value="PROTEIN G12"/>
    <property type="match status" value="1"/>
</dbReference>
<evidence type="ECO:0000313" key="3">
    <source>
        <dbReference type="Proteomes" id="UP000494165"/>
    </source>
</evidence>
<evidence type="ECO:0000313" key="2">
    <source>
        <dbReference type="EMBL" id="CAB3369026.1"/>
    </source>
</evidence>
<dbReference type="EMBL" id="CADEPI010000042">
    <property type="protein sequence ID" value="CAB3369026.1"/>
    <property type="molecule type" value="Genomic_DNA"/>
</dbReference>
<name>A0A8S1CUY4_9INSE</name>
<dbReference type="InterPro" id="IPR010629">
    <property type="entry name" value="Ins_allergen"/>
</dbReference>
<dbReference type="Proteomes" id="UP000494165">
    <property type="component" value="Unassembled WGS sequence"/>
</dbReference>
<protein>
    <recommendedName>
        <fullName evidence="4">SXP/RAL-2 family protein Ani s 5-like cation-binding domain-containing protein</fullName>
    </recommendedName>
</protein>
<evidence type="ECO:0008006" key="4">
    <source>
        <dbReference type="Google" id="ProtNLM"/>
    </source>
</evidence>
<reference evidence="2 3" key="1">
    <citation type="submission" date="2020-04" db="EMBL/GenBank/DDBJ databases">
        <authorList>
            <person name="Alioto T."/>
            <person name="Alioto T."/>
            <person name="Gomez Garrido J."/>
        </authorList>
    </citation>
    <scope>NUCLEOTIDE SEQUENCE [LARGE SCALE GENOMIC DNA]</scope>
</reference>
<feature type="signal peptide" evidence="1">
    <location>
        <begin position="1"/>
        <end position="22"/>
    </location>
</feature>
<evidence type="ECO:0000256" key="1">
    <source>
        <dbReference type="SAM" id="SignalP"/>
    </source>
</evidence>